<organism evidence="1">
    <name type="scientific">marine sediment metagenome</name>
    <dbReference type="NCBI Taxonomy" id="412755"/>
    <lineage>
        <taxon>unclassified sequences</taxon>
        <taxon>metagenomes</taxon>
        <taxon>ecological metagenomes</taxon>
    </lineage>
</organism>
<gene>
    <name evidence="1" type="ORF">LCGC14_0660060</name>
</gene>
<evidence type="ECO:0000313" key="1">
    <source>
        <dbReference type="EMBL" id="KKN47683.1"/>
    </source>
</evidence>
<dbReference type="EMBL" id="LAZR01001261">
    <property type="protein sequence ID" value="KKN47683.1"/>
    <property type="molecule type" value="Genomic_DNA"/>
</dbReference>
<proteinExistence type="predicted"/>
<accession>A0A0F9U200</accession>
<reference evidence="1" key="1">
    <citation type="journal article" date="2015" name="Nature">
        <title>Complex archaea that bridge the gap between prokaryotes and eukaryotes.</title>
        <authorList>
            <person name="Spang A."/>
            <person name="Saw J.H."/>
            <person name="Jorgensen S.L."/>
            <person name="Zaremba-Niedzwiedzka K."/>
            <person name="Martijn J."/>
            <person name="Lind A.E."/>
            <person name="van Eijk R."/>
            <person name="Schleper C."/>
            <person name="Guy L."/>
            <person name="Ettema T.J."/>
        </authorList>
    </citation>
    <scope>NUCLEOTIDE SEQUENCE</scope>
</reference>
<sequence length="87" mass="9654">MEFNIVDPLDELLRVASDGTIHTAGKVFAGWVEYVEYVARLEKALEDIAQGNANIPDTVLMEGRAAVTSYMWTYSQERAREALDGSS</sequence>
<dbReference type="AlphaFoldDB" id="A0A0F9U200"/>
<name>A0A0F9U200_9ZZZZ</name>
<comment type="caution">
    <text evidence="1">The sequence shown here is derived from an EMBL/GenBank/DDBJ whole genome shotgun (WGS) entry which is preliminary data.</text>
</comment>
<protein>
    <submittedName>
        <fullName evidence="1">Uncharacterized protein</fullName>
    </submittedName>
</protein>